<dbReference type="Proteomes" id="UP000299102">
    <property type="component" value="Unassembled WGS sequence"/>
</dbReference>
<proteinExistence type="predicted"/>
<name>A0A4C1W069_EUMVA</name>
<evidence type="ECO:0000313" key="2">
    <source>
        <dbReference type="Proteomes" id="UP000299102"/>
    </source>
</evidence>
<protein>
    <submittedName>
        <fullName evidence="1">Uncharacterized protein</fullName>
    </submittedName>
</protein>
<evidence type="ECO:0000313" key="1">
    <source>
        <dbReference type="EMBL" id="GBP44916.1"/>
    </source>
</evidence>
<dbReference type="AlphaFoldDB" id="A0A4C1W069"/>
<sequence>MHQEETCTVYGKSAPIRYLLFKGGRVNPNVGDRASKTIPAPTGLWKPLHWHINNAPLALCHESSTSIALSFDNKDHALLLRQLDLCQMIKKIGQMCRHLMLCPRETVQGVAERVKANIKGFDVCRLTLMIAATRLARSLDSQKQCDRSTAKTYLNTLLNFAYIILEEMIYVYVTTIACLSSCVSFTLDAEVPVSWITRLRLGVTYEKGVTLGNVTMSHRTRERPAECLASLSHSTMIGLPRAQH</sequence>
<dbReference type="EMBL" id="BGZK01000460">
    <property type="protein sequence ID" value="GBP44916.1"/>
    <property type="molecule type" value="Genomic_DNA"/>
</dbReference>
<gene>
    <name evidence="1" type="ORF">EVAR_24831_1</name>
</gene>
<keyword evidence="2" id="KW-1185">Reference proteome</keyword>
<organism evidence="1 2">
    <name type="scientific">Eumeta variegata</name>
    <name type="common">Bagworm moth</name>
    <name type="synonym">Eumeta japonica</name>
    <dbReference type="NCBI Taxonomy" id="151549"/>
    <lineage>
        <taxon>Eukaryota</taxon>
        <taxon>Metazoa</taxon>
        <taxon>Ecdysozoa</taxon>
        <taxon>Arthropoda</taxon>
        <taxon>Hexapoda</taxon>
        <taxon>Insecta</taxon>
        <taxon>Pterygota</taxon>
        <taxon>Neoptera</taxon>
        <taxon>Endopterygota</taxon>
        <taxon>Lepidoptera</taxon>
        <taxon>Glossata</taxon>
        <taxon>Ditrysia</taxon>
        <taxon>Tineoidea</taxon>
        <taxon>Psychidae</taxon>
        <taxon>Oiketicinae</taxon>
        <taxon>Eumeta</taxon>
    </lineage>
</organism>
<reference evidence="1 2" key="1">
    <citation type="journal article" date="2019" name="Commun. Biol.">
        <title>The bagworm genome reveals a unique fibroin gene that provides high tensile strength.</title>
        <authorList>
            <person name="Kono N."/>
            <person name="Nakamura H."/>
            <person name="Ohtoshi R."/>
            <person name="Tomita M."/>
            <person name="Numata K."/>
            <person name="Arakawa K."/>
        </authorList>
    </citation>
    <scope>NUCLEOTIDE SEQUENCE [LARGE SCALE GENOMIC DNA]</scope>
</reference>
<comment type="caution">
    <text evidence="1">The sequence shown here is derived from an EMBL/GenBank/DDBJ whole genome shotgun (WGS) entry which is preliminary data.</text>
</comment>
<accession>A0A4C1W069</accession>